<dbReference type="CDD" id="cd02440">
    <property type="entry name" value="AdoMet_MTases"/>
    <property type="match status" value="1"/>
</dbReference>
<organism evidence="3 4">
    <name type="scientific">Cephalotrichum gorgonifer</name>
    <dbReference type="NCBI Taxonomy" id="2041049"/>
    <lineage>
        <taxon>Eukaryota</taxon>
        <taxon>Fungi</taxon>
        <taxon>Dikarya</taxon>
        <taxon>Ascomycota</taxon>
        <taxon>Pezizomycotina</taxon>
        <taxon>Sordariomycetes</taxon>
        <taxon>Hypocreomycetidae</taxon>
        <taxon>Microascales</taxon>
        <taxon>Microascaceae</taxon>
        <taxon>Cephalotrichum</taxon>
    </lineage>
</organism>
<dbReference type="GO" id="GO:0008168">
    <property type="term" value="F:methyltransferase activity"/>
    <property type="evidence" value="ECO:0007669"/>
    <property type="project" value="UniProtKB-KW"/>
</dbReference>
<dbReference type="InterPro" id="IPR029063">
    <property type="entry name" value="SAM-dependent_MTases_sf"/>
</dbReference>
<dbReference type="PANTHER" id="PTHR43591">
    <property type="entry name" value="METHYLTRANSFERASE"/>
    <property type="match status" value="1"/>
</dbReference>
<reference evidence="3" key="1">
    <citation type="submission" date="2018-03" db="EMBL/GenBank/DDBJ databases">
        <authorList>
            <person name="Guldener U."/>
        </authorList>
    </citation>
    <scope>NUCLEOTIDE SEQUENCE</scope>
</reference>
<feature type="compositionally biased region" description="Low complexity" evidence="2">
    <location>
        <begin position="9"/>
        <end position="41"/>
    </location>
</feature>
<sequence length="406" mass="45446">MTSETPVKSTSVPGSPSASAGTSPGPSEAEVVAPPTTTPTVDTSGPSGDEVVPPPTTNTSGPSEAEDVPPQTTNINVAEATLLEADEVEEQENVLSDGDSGVGSFQSSTASLQEELIKQRKEHGRSYKGYLEAKYLLPMDEQELERLELQNHLVWLTLDKRLYHSPVENFNRVLDVGCGTGQWTIEFADQYPGTEVIGVDLAPVQPNAIPPNLVFEVDDLEQPWTFSKKFDFIHTEAMVGALQDWPKYFRQSFEFLEPGGYLELHDVDFAVRCDDGTLPDDSAVVKWHEYMDQAADKMGFPLHIVLEFPKLMQEAGYTDISVEQIKWPMNTWPKDKKYKELGYFASENFRWGCESMSLALLTRGLGWSVDEVRVFMALLRKDFANRQLHGYWNFYVIHGRKPENVA</sequence>
<gene>
    <name evidence="3" type="ORF">DNG_08922</name>
</gene>
<dbReference type="Gene3D" id="3.40.50.150">
    <property type="entry name" value="Vaccinia Virus protein VP39"/>
    <property type="match status" value="1"/>
</dbReference>
<dbReference type="EMBL" id="ONZQ02000015">
    <property type="protein sequence ID" value="SPO06233.1"/>
    <property type="molecule type" value="Genomic_DNA"/>
</dbReference>
<feature type="region of interest" description="Disordered" evidence="2">
    <location>
        <begin position="1"/>
        <end position="71"/>
    </location>
</feature>
<dbReference type="Pfam" id="PF13489">
    <property type="entry name" value="Methyltransf_23"/>
    <property type="match status" value="1"/>
</dbReference>
<evidence type="ECO:0000256" key="2">
    <source>
        <dbReference type="SAM" id="MobiDB-lite"/>
    </source>
</evidence>
<dbReference type="PANTHER" id="PTHR43591:SF105">
    <property type="entry name" value="METHYLTRANSFERASE DOMAIN-CONTAINING PROTEIN-RELATED"/>
    <property type="match status" value="1"/>
</dbReference>
<dbReference type="Proteomes" id="UP001187682">
    <property type="component" value="Unassembled WGS sequence"/>
</dbReference>
<evidence type="ECO:0000313" key="3">
    <source>
        <dbReference type="EMBL" id="SPO06233.1"/>
    </source>
</evidence>
<evidence type="ECO:0000313" key="4">
    <source>
        <dbReference type="Proteomes" id="UP001187682"/>
    </source>
</evidence>
<protein>
    <submittedName>
        <fullName evidence="3">Related to methyltransferase</fullName>
    </submittedName>
</protein>
<keyword evidence="4" id="KW-1185">Reference proteome</keyword>
<name>A0AAE8N6V1_9PEZI</name>
<keyword evidence="3" id="KW-0808">Transferase</keyword>
<dbReference type="GO" id="GO:0032259">
    <property type="term" value="P:methylation"/>
    <property type="evidence" value="ECO:0007669"/>
    <property type="project" value="UniProtKB-KW"/>
</dbReference>
<dbReference type="SUPFAM" id="SSF53335">
    <property type="entry name" value="S-adenosyl-L-methionine-dependent methyltransferases"/>
    <property type="match status" value="1"/>
</dbReference>
<comment type="similarity">
    <text evidence="1">Belongs to the methyltransferase superfamily. LaeA methyltransferase family.</text>
</comment>
<keyword evidence="3" id="KW-0489">Methyltransferase</keyword>
<dbReference type="AlphaFoldDB" id="A0AAE8N6V1"/>
<comment type="caution">
    <text evidence="3">The sequence shown here is derived from an EMBL/GenBank/DDBJ whole genome shotgun (WGS) entry which is preliminary data.</text>
</comment>
<proteinExistence type="inferred from homology"/>
<evidence type="ECO:0000256" key="1">
    <source>
        <dbReference type="ARBA" id="ARBA00038158"/>
    </source>
</evidence>
<accession>A0AAE8N6V1</accession>